<dbReference type="AlphaFoldDB" id="A0A4Y2PXY0"/>
<accession>A0A4Y2PXY0</accession>
<reference evidence="1 2" key="1">
    <citation type="journal article" date="2019" name="Sci. Rep.">
        <title>Orb-weaving spider Araneus ventricosus genome elucidates the spidroin gene catalogue.</title>
        <authorList>
            <person name="Kono N."/>
            <person name="Nakamura H."/>
            <person name="Ohtoshi R."/>
            <person name="Moran D.A.P."/>
            <person name="Shinohara A."/>
            <person name="Yoshida Y."/>
            <person name="Fujiwara M."/>
            <person name="Mori M."/>
            <person name="Tomita M."/>
            <person name="Arakawa K."/>
        </authorList>
    </citation>
    <scope>NUCLEOTIDE SEQUENCE [LARGE SCALE GENOMIC DNA]</scope>
</reference>
<comment type="caution">
    <text evidence="1">The sequence shown here is derived from an EMBL/GenBank/DDBJ whole genome shotgun (WGS) entry which is preliminary data.</text>
</comment>
<name>A0A4Y2PXY0_ARAVE</name>
<proteinExistence type="predicted"/>
<evidence type="ECO:0000313" key="1">
    <source>
        <dbReference type="EMBL" id="GBN55440.1"/>
    </source>
</evidence>
<organism evidence="1 2">
    <name type="scientific">Araneus ventricosus</name>
    <name type="common">Orbweaver spider</name>
    <name type="synonym">Epeira ventricosa</name>
    <dbReference type="NCBI Taxonomy" id="182803"/>
    <lineage>
        <taxon>Eukaryota</taxon>
        <taxon>Metazoa</taxon>
        <taxon>Ecdysozoa</taxon>
        <taxon>Arthropoda</taxon>
        <taxon>Chelicerata</taxon>
        <taxon>Arachnida</taxon>
        <taxon>Araneae</taxon>
        <taxon>Araneomorphae</taxon>
        <taxon>Entelegynae</taxon>
        <taxon>Araneoidea</taxon>
        <taxon>Araneidae</taxon>
        <taxon>Araneus</taxon>
    </lineage>
</organism>
<protein>
    <submittedName>
        <fullName evidence="1">Uncharacterized protein</fullName>
    </submittedName>
</protein>
<evidence type="ECO:0000313" key="2">
    <source>
        <dbReference type="Proteomes" id="UP000499080"/>
    </source>
</evidence>
<dbReference type="EMBL" id="BGPR01012289">
    <property type="protein sequence ID" value="GBN55440.1"/>
    <property type="molecule type" value="Genomic_DNA"/>
</dbReference>
<sequence length="104" mass="11447">MSCFDEAQYASPIHFLAFECQCPLLCPLQLPKNFFLLSGIHRDAASKPVSPFQNLSSHESCQSVRKGDVVQSSNGCDSGLLLEVENRNSKYDLERRGCCGSVCS</sequence>
<dbReference type="Proteomes" id="UP000499080">
    <property type="component" value="Unassembled WGS sequence"/>
</dbReference>
<keyword evidence="2" id="KW-1185">Reference proteome</keyword>
<gene>
    <name evidence="1" type="ORF">AVEN_158275_1</name>
</gene>